<proteinExistence type="predicted"/>
<evidence type="ECO:0000256" key="1">
    <source>
        <dbReference type="SAM" id="Coils"/>
    </source>
</evidence>
<evidence type="ECO:0000313" key="2">
    <source>
        <dbReference type="EMBL" id="UYM18736.1"/>
    </source>
</evidence>
<dbReference type="RefSeq" id="WP_262601482.1">
    <property type="nucleotide sequence ID" value="NZ_CP103300.1"/>
</dbReference>
<keyword evidence="1" id="KW-0175">Coiled coil</keyword>
<feature type="coiled-coil region" evidence="1">
    <location>
        <begin position="114"/>
        <end position="173"/>
    </location>
</feature>
<evidence type="ECO:0000313" key="3">
    <source>
        <dbReference type="Proteomes" id="UP001163255"/>
    </source>
</evidence>
<accession>A0ABY6H3A3</accession>
<protein>
    <submittedName>
        <fullName evidence="2">Uncharacterized protein</fullName>
    </submittedName>
</protein>
<keyword evidence="3" id="KW-1185">Reference proteome</keyword>
<dbReference type="EMBL" id="CP103300">
    <property type="protein sequence ID" value="UYM18736.1"/>
    <property type="molecule type" value="Genomic_DNA"/>
</dbReference>
<reference evidence="2" key="1">
    <citation type="submission" date="2022-10" db="EMBL/GenBank/DDBJ databases">
        <title>Completed Genome Sequence of two octocoral isolated bacterium, Endozoicomonas euniceicola EF212T and Endozoicomonas gorgoniicola PS125T.</title>
        <authorList>
            <person name="Chiou Y.-J."/>
            <person name="Chen Y.-H."/>
        </authorList>
    </citation>
    <scope>NUCLEOTIDE SEQUENCE</scope>
    <source>
        <strain evidence="2">EF212</strain>
    </source>
</reference>
<gene>
    <name evidence="2" type="ORF">NX720_12795</name>
</gene>
<sequence length="216" mass="24216">MIPSTTATGVGSTGPFIQAATAASPYGSVVSHSGTNLLQGQECLPLWRTLLQRPVLQLPLKKIENGSLIKKLPVDDQHQLMKEICQIQSDTARLVHEETEALWSEKNKQLTARINLLNSEMAARKVEYEKLKKANEKSKCQLERSKVKDIKAKANIQNMQQEIRDQKKSLKKNFKDMAKFKTDIASAIGRPVASATKYGEAISLEDLIKELKFREL</sequence>
<organism evidence="2 3">
    <name type="scientific">Endozoicomonas euniceicola</name>
    <dbReference type="NCBI Taxonomy" id="1234143"/>
    <lineage>
        <taxon>Bacteria</taxon>
        <taxon>Pseudomonadati</taxon>
        <taxon>Pseudomonadota</taxon>
        <taxon>Gammaproteobacteria</taxon>
        <taxon>Oceanospirillales</taxon>
        <taxon>Endozoicomonadaceae</taxon>
        <taxon>Endozoicomonas</taxon>
    </lineage>
</organism>
<name>A0ABY6H3A3_9GAMM</name>
<dbReference type="Proteomes" id="UP001163255">
    <property type="component" value="Chromosome"/>
</dbReference>